<dbReference type="GO" id="GO:0051082">
    <property type="term" value="F:unfolded protein binding"/>
    <property type="evidence" value="ECO:0007669"/>
    <property type="project" value="InterPro"/>
</dbReference>
<evidence type="ECO:0000313" key="7">
    <source>
        <dbReference type="Proteomes" id="UP001233999"/>
    </source>
</evidence>
<protein>
    <recommendedName>
        <fullName evidence="4">Probable prefoldin subunit 6</fullName>
    </recommendedName>
</protein>
<evidence type="ECO:0000313" key="6">
    <source>
        <dbReference type="EMBL" id="KAJ9578381.1"/>
    </source>
</evidence>
<name>A0AAD8E6A4_DIPPU</name>
<dbReference type="EMBL" id="JASPKZ010008885">
    <property type="protein sequence ID" value="KAJ9578381.1"/>
    <property type="molecule type" value="Genomic_DNA"/>
</dbReference>
<evidence type="ECO:0000256" key="5">
    <source>
        <dbReference type="SAM" id="Coils"/>
    </source>
</evidence>
<dbReference type="InterPro" id="IPR002777">
    <property type="entry name" value="PFD_beta-like"/>
</dbReference>
<dbReference type="GO" id="GO:0005737">
    <property type="term" value="C:cytoplasm"/>
    <property type="evidence" value="ECO:0007669"/>
    <property type="project" value="TreeGrafter"/>
</dbReference>
<keyword evidence="7" id="KW-1185">Reference proteome</keyword>
<dbReference type="Proteomes" id="UP001233999">
    <property type="component" value="Unassembled WGS sequence"/>
</dbReference>
<dbReference type="GO" id="GO:0006457">
    <property type="term" value="P:protein folding"/>
    <property type="evidence" value="ECO:0007669"/>
    <property type="project" value="InterPro"/>
</dbReference>
<comment type="similarity">
    <text evidence="1">Belongs to the prefoldin subunit beta family.</text>
</comment>
<comment type="caution">
    <text evidence="6">The sequence shown here is derived from an EMBL/GenBank/DDBJ whole genome shotgun (WGS) entry which is preliminary data.</text>
</comment>
<dbReference type="PANTHER" id="PTHR21431:SF0">
    <property type="entry name" value="PREFOLDIN SUBUNIT 6"/>
    <property type="match status" value="1"/>
</dbReference>
<evidence type="ECO:0000256" key="1">
    <source>
        <dbReference type="ARBA" id="ARBA00008045"/>
    </source>
</evidence>
<dbReference type="AlphaFoldDB" id="A0AAD8E6A4"/>
<sequence length="122" mass="14247">MIEELQNSLQAELDKYKTTQKEMQKALTQRQQLDGQLNENMAVKQELDLLKTDNEVFKLVGPVLVKQDLVEAKENVMKRMDYIKAELARMDERVKDLSKKQDNHREAINKLQSLFQQAQSKA</sequence>
<evidence type="ECO:0000256" key="2">
    <source>
        <dbReference type="ARBA" id="ARBA00011695"/>
    </source>
</evidence>
<gene>
    <name evidence="6" type="ORF">L9F63_005413</name>
</gene>
<dbReference type="CDD" id="cd23161">
    <property type="entry name" value="Prefoldin_6"/>
    <property type="match status" value="1"/>
</dbReference>
<dbReference type="GO" id="GO:0051131">
    <property type="term" value="P:chaperone-mediated protein complex assembly"/>
    <property type="evidence" value="ECO:0007669"/>
    <property type="project" value="TreeGrafter"/>
</dbReference>
<proteinExistence type="inferred from homology"/>
<reference evidence="6" key="2">
    <citation type="submission" date="2023-05" db="EMBL/GenBank/DDBJ databases">
        <authorList>
            <person name="Fouks B."/>
        </authorList>
    </citation>
    <scope>NUCLEOTIDE SEQUENCE</scope>
    <source>
        <strain evidence="6">Stay&amp;Tobe</strain>
        <tissue evidence="6">Testes</tissue>
    </source>
</reference>
<evidence type="ECO:0000256" key="4">
    <source>
        <dbReference type="ARBA" id="ARBA00072592"/>
    </source>
</evidence>
<dbReference type="GO" id="GO:0016272">
    <property type="term" value="C:prefoldin complex"/>
    <property type="evidence" value="ECO:0007669"/>
    <property type="project" value="InterPro"/>
</dbReference>
<dbReference type="FunFam" id="1.10.287.370:FF:000003">
    <property type="entry name" value="Prefoldin subunit 6"/>
    <property type="match status" value="1"/>
</dbReference>
<evidence type="ECO:0000256" key="3">
    <source>
        <dbReference type="ARBA" id="ARBA00023186"/>
    </source>
</evidence>
<keyword evidence="5" id="KW-0175">Coiled coil</keyword>
<organism evidence="6 7">
    <name type="scientific">Diploptera punctata</name>
    <name type="common">Pacific beetle cockroach</name>
    <dbReference type="NCBI Taxonomy" id="6984"/>
    <lineage>
        <taxon>Eukaryota</taxon>
        <taxon>Metazoa</taxon>
        <taxon>Ecdysozoa</taxon>
        <taxon>Arthropoda</taxon>
        <taxon>Hexapoda</taxon>
        <taxon>Insecta</taxon>
        <taxon>Pterygota</taxon>
        <taxon>Neoptera</taxon>
        <taxon>Polyneoptera</taxon>
        <taxon>Dictyoptera</taxon>
        <taxon>Blattodea</taxon>
        <taxon>Blaberoidea</taxon>
        <taxon>Blaberidae</taxon>
        <taxon>Diplopterinae</taxon>
        <taxon>Diploptera</taxon>
    </lineage>
</organism>
<dbReference type="PANTHER" id="PTHR21431">
    <property type="entry name" value="PREFOLDIN SUBUNIT 6"/>
    <property type="match status" value="1"/>
</dbReference>
<accession>A0AAD8E6A4</accession>
<comment type="subunit">
    <text evidence="2">Heterohexamer of two PFD-alpha type and four PFD-beta type subunits.</text>
</comment>
<feature type="coiled-coil region" evidence="5">
    <location>
        <begin position="2"/>
        <end position="36"/>
    </location>
</feature>
<dbReference type="Gene3D" id="1.10.287.370">
    <property type="match status" value="1"/>
</dbReference>
<dbReference type="SUPFAM" id="SSF46579">
    <property type="entry name" value="Prefoldin"/>
    <property type="match status" value="1"/>
</dbReference>
<dbReference type="GO" id="GO:0051087">
    <property type="term" value="F:protein-folding chaperone binding"/>
    <property type="evidence" value="ECO:0007669"/>
    <property type="project" value="TreeGrafter"/>
</dbReference>
<keyword evidence="3" id="KW-0143">Chaperone</keyword>
<dbReference type="Pfam" id="PF01920">
    <property type="entry name" value="Prefoldin_2"/>
    <property type="match status" value="1"/>
</dbReference>
<feature type="coiled-coil region" evidence="5">
    <location>
        <begin position="80"/>
        <end position="121"/>
    </location>
</feature>
<dbReference type="InterPro" id="IPR009053">
    <property type="entry name" value="Prefoldin"/>
</dbReference>
<reference evidence="6" key="1">
    <citation type="journal article" date="2023" name="IScience">
        <title>Live-bearing cockroach genome reveals convergent evolutionary mechanisms linked to viviparity in insects and beyond.</title>
        <authorList>
            <person name="Fouks B."/>
            <person name="Harrison M.C."/>
            <person name="Mikhailova A.A."/>
            <person name="Marchal E."/>
            <person name="English S."/>
            <person name="Carruthers M."/>
            <person name="Jennings E.C."/>
            <person name="Chiamaka E.L."/>
            <person name="Frigard R.A."/>
            <person name="Pippel M."/>
            <person name="Attardo G.M."/>
            <person name="Benoit J.B."/>
            <person name="Bornberg-Bauer E."/>
            <person name="Tobe S.S."/>
        </authorList>
    </citation>
    <scope>NUCLEOTIDE SEQUENCE</scope>
    <source>
        <strain evidence="6">Stay&amp;Tobe</strain>
    </source>
</reference>